<evidence type="ECO:0000313" key="3">
    <source>
        <dbReference type="EMBL" id="PHV68172.1"/>
    </source>
</evidence>
<dbReference type="SUPFAM" id="SSF53474">
    <property type="entry name" value="alpha/beta-Hydrolases"/>
    <property type="match status" value="1"/>
</dbReference>
<dbReference type="EMBL" id="PEBD01000004">
    <property type="protein sequence ID" value="PHV68172.1"/>
    <property type="molecule type" value="Genomic_DNA"/>
</dbReference>
<dbReference type="RefSeq" id="WP_099381326.1">
    <property type="nucleotide sequence ID" value="NZ_PEBD01000004.1"/>
</dbReference>
<organism evidence="3 4">
    <name type="scientific">Williamsia marianensis</name>
    <dbReference type="NCBI Taxonomy" id="85044"/>
    <lineage>
        <taxon>Bacteria</taxon>
        <taxon>Bacillati</taxon>
        <taxon>Actinomycetota</taxon>
        <taxon>Actinomycetes</taxon>
        <taxon>Mycobacteriales</taxon>
        <taxon>Nocardiaceae</taxon>
        <taxon>Williamsia</taxon>
    </lineage>
</organism>
<comment type="caution">
    <text evidence="3">The sequence shown here is derived from an EMBL/GenBank/DDBJ whole genome shotgun (WGS) entry which is preliminary data.</text>
</comment>
<reference evidence="3 4" key="1">
    <citation type="submission" date="2017-10" db="EMBL/GenBank/DDBJ databases">
        <title>The draft genome sequence of Williamsia sp. BULT 1.1 isolated from the semi-arid grassland soils from South Africa.</title>
        <authorList>
            <person name="Kabwe M.H."/>
            <person name="Govender N."/>
            <person name="Mutseka Lunga P."/>
            <person name="Vikram S."/>
            <person name="Makhalanyane T.P."/>
        </authorList>
    </citation>
    <scope>NUCLEOTIDE SEQUENCE [LARGE SCALE GENOMIC DNA]</scope>
    <source>
        <strain evidence="3 4">BULT 1.1</strain>
    </source>
</reference>
<protein>
    <submittedName>
        <fullName evidence="3">Alpha/beta hydrolase</fullName>
    </submittedName>
</protein>
<evidence type="ECO:0000313" key="4">
    <source>
        <dbReference type="Proteomes" id="UP000225108"/>
    </source>
</evidence>
<dbReference type="PANTHER" id="PTHR43798:SF31">
    <property type="entry name" value="AB HYDROLASE SUPERFAMILY PROTEIN YCLE"/>
    <property type="match status" value="1"/>
</dbReference>
<accession>A0A2G3PSY9</accession>
<keyword evidence="1 3" id="KW-0378">Hydrolase</keyword>
<dbReference type="GO" id="GO:0016787">
    <property type="term" value="F:hydrolase activity"/>
    <property type="evidence" value="ECO:0007669"/>
    <property type="project" value="UniProtKB-KW"/>
</dbReference>
<evidence type="ECO:0000259" key="2">
    <source>
        <dbReference type="Pfam" id="PF12697"/>
    </source>
</evidence>
<dbReference type="InterPro" id="IPR000073">
    <property type="entry name" value="AB_hydrolase_1"/>
</dbReference>
<sequence length="310" mass="34174">MTTRDRAVLHKPRQPVEHRTIDRPAGASIAISSYGPADGPVVVLVHGFAVNSKYWYPQVNGLADRYRVVIYDQRGHGRSALGSDPTVNDHLGQDLDAVLGSVVTDGKKAVIVGHSMGGMSVMSWAAQFPASVRTYARAIMLAGTAATAPVTKAAMRFGDPATLARRAEYEFAWLAFRAIHWPGGDLMMRSGMTVAGALFPGISRPQLKFLDSLLRETDWRTRAKVGRSLENLHVERGLANMPVPVAVVVGDRDRLTPPRLADPVANVLRYTGSLERFETWRGATHLLNWEQPERFNRTIEELFSATPRPR</sequence>
<dbReference type="Gene3D" id="3.40.50.1820">
    <property type="entry name" value="alpha/beta hydrolase"/>
    <property type="match status" value="1"/>
</dbReference>
<dbReference type="GO" id="GO:0016020">
    <property type="term" value="C:membrane"/>
    <property type="evidence" value="ECO:0007669"/>
    <property type="project" value="TreeGrafter"/>
</dbReference>
<feature type="domain" description="AB hydrolase-1" evidence="2">
    <location>
        <begin position="42"/>
        <end position="297"/>
    </location>
</feature>
<dbReference type="InterPro" id="IPR029058">
    <property type="entry name" value="AB_hydrolase_fold"/>
</dbReference>
<proteinExistence type="predicted"/>
<dbReference type="InterPro" id="IPR050266">
    <property type="entry name" value="AB_hydrolase_sf"/>
</dbReference>
<dbReference type="PANTHER" id="PTHR43798">
    <property type="entry name" value="MONOACYLGLYCEROL LIPASE"/>
    <property type="match status" value="1"/>
</dbReference>
<dbReference type="Proteomes" id="UP000225108">
    <property type="component" value="Unassembled WGS sequence"/>
</dbReference>
<dbReference type="Pfam" id="PF12697">
    <property type="entry name" value="Abhydrolase_6"/>
    <property type="match status" value="1"/>
</dbReference>
<name>A0A2G3PSY9_WILMA</name>
<evidence type="ECO:0000256" key="1">
    <source>
        <dbReference type="ARBA" id="ARBA00022801"/>
    </source>
</evidence>
<dbReference type="AlphaFoldDB" id="A0A2G3PSY9"/>
<gene>
    <name evidence="3" type="ORF">CSW57_02660</name>
</gene>